<accession>A0ACB9NPR2</accession>
<name>A0ACB9NPR2_BAUVA</name>
<keyword evidence="2" id="KW-1185">Reference proteome</keyword>
<organism evidence="1 2">
    <name type="scientific">Bauhinia variegata</name>
    <name type="common">Purple orchid tree</name>
    <name type="synonym">Phanera variegata</name>
    <dbReference type="NCBI Taxonomy" id="167791"/>
    <lineage>
        <taxon>Eukaryota</taxon>
        <taxon>Viridiplantae</taxon>
        <taxon>Streptophyta</taxon>
        <taxon>Embryophyta</taxon>
        <taxon>Tracheophyta</taxon>
        <taxon>Spermatophyta</taxon>
        <taxon>Magnoliopsida</taxon>
        <taxon>eudicotyledons</taxon>
        <taxon>Gunneridae</taxon>
        <taxon>Pentapetalae</taxon>
        <taxon>rosids</taxon>
        <taxon>fabids</taxon>
        <taxon>Fabales</taxon>
        <taxon>Fabaceae</taxon>
        <taxon>Cercidoideae</taxon>
        <taxon>Cercideae</taxon>
        <taxon>Bauhiniinae</taxon>
        <taxon>Bauhinia</taxon>
    </lineage>
</organism>
<gene>
    <name evidence="1" type="ORF">L6164_016556</name>
</gene>
<reference evidence="1 2" key="1">
    <citation type="journal article" date="2022" name="DNA Res.">
        <title>Chromosomal-level genome assembly of the orchid tree Bauhinia variegata (Leguminosae; Cercidoideae) supports the allotetraploid origin hypothesis of Bauhinia.</title>
        <authorList>
            <person name="Zhong Y."/>
            <person name="Chen Y."/>
            <person name="Zheng D."/>
            <person name="Pang J."/>
            <person name="Liu Y."/>
            <person name="Luo S."/>
            <person name="Meng S."/>
            <person name="Qian L."/>
            <person name="Wei D."/>
            <person name="Dai S."/>
            <person name="Zhou R."/>
        </authorList>
    </citation>
    <scope>NUCLEOTIDE SEQUENCE [LARGE SCALE GENOMIC DNA]</scope>
    <source>
        <strain evidence="1">BV-YZ2020</strain>
    </source>
</reference>
<dbReference type="Proteomes" id="UP000828941">
    <property type="component" value="Chromosome 6"/>
</dbReference>
<comment type="caution">
    <text evidence="1">The sequence shown here is derived from an EMBL/GenBank/DDBJ whole genome shotgun (WGS) entry which is preliminary data.</text>
</comment>
<evidence type="ECO:0000313" key="2">
    <source>
        <dbReference type="Proteomes" id="UP000828941"/>
    </source>
</evidence>
<dbReference type="EMBL" id="CM039431">
    <property type="protein sequence ID" value="KAI4338212.1"/>
    <property type="molecule type" value="Genomic_DNA"/>
</dbReference>
<evidence type="ECO:0000313" key="1">
    <source>
        <dbReference type="EMBL" id="KAI4338212.1"/>
    </source>
</evidence>
<proteinExistence type="predicted"/>
<sequence length="389" mass="43321">MVSVEEFRKAQRAGGPATILAIGTATPLNCVYQSTYPKHYFRITNSEHMTKLKEKFNRICEKTMIKKRYIHLTEDLLKENPNMCAYMAPSFDARQDMVVVEVPKLAKEAATKAINEWGQPKSKITHLIFCTTSRVDMPGADYQLAKLLKLLPSVNRYMIYQQGCYAGGTVLRLAKDLAENNKGARVLVVCAEITAFFFRGPSDTHLDNLVGQALFGDGAAAIIVGSDPIPEIEKPLFEIVWTAQTILPNSEGAMELHIREVGLTFHLRKDVPELISKNIEKALVEAFQPLGISDYNSIFWIAHPGGRAILDQIEQKLGLKPEKMRASRHVLSEYGNMASACVFFIMDEMRRKSKEDGLNTTGEGLEWGVLFGFGPGITVETIVLHSIGV</sequence>
<protein>
    <submittedName>
        <fullName evidence="1">Uncharacterized protein</fullName>
    </submittedName>
</protein>